<reference evidence="1" key="1">
    <citation type="journal article" date="2021" name="Open Biol.">
        <title>Shared evolutionary footprints suggest mitochondrial oxidative damage underlies multiple complex I losses in fungi.</title>
        <authorList>
            <person name="Schikora-Tamarit M.A."/>
            <person name="Marcet-Houben M."/>
            <person name="Nosek J."/>
            <person name="Gabaldon T."/>
        </authorList>
    </citation>
    <scope>NUCLEOTIDE SEQUENCE</scope>
    <source>
        <strain evidence="1">CBS2887</strain>
    </source>
</reference>
<accession>A0A9P8Q3P8</accession>
<evidence type="ECO:0000313" key="2">
    <source>
        <dbReference type="Proteomes" id="UP000774326"/>
    </source>
</evidence>
<sequence>MLSLGASGSSTAAAMVVLVASSGDSVSTTVACSVDSAGFSTVAGIVSGYGIDVVLDVLEQRLHRLVGLDRVNEGVDFVDTNSNTLPVQSWLDAGKIFFRLREFGALKLVRYVVLWPVGELSEIDSVVTQKIVTLFVVLFKDGVESQLTVVFVLLNLSSELIGVLNLLD</sequence>
<dbReference type="Proteomes" id="UP000774326">
    <property type="component" value="Unassembled WGS sequence"/>
</dbReference>
<keyword evidence="2" id="KW-1185">Reference proteome</keyword>
<name>A0A9P8Q3P8_WICPI</name>
<dbReference type="EMBL" id="JAEUBG010003860">
    <property type="protein sequence ID" value="KAH3682199.1"/>
    <property type="molecule type" value="Genomic_DNA"/>
</dbReference>
<evidence type="ECO:0000313" key="1">
    <source>
        <dbReference type="EMBL" id="KAH3682199.1"/>
    </source>
</evidence>
<protein>
    <submittedName>
        <fullName evidence="1">Uncharacterized protein</fullName>
    </submittedName>
</protein>
<dbReference type="AlphaFoldDB" id="A0A9P8Q3P8"/>
<organism evidence="1 2">
    <name type="scientific">Wickerhamomyces pijperi</name>
    <name type="common">Yeast</name>
    <name type="synonym">Pichia pijperi</name>
    <dbReference type="NCBI Taxonomy" id="599730"/>
    <lineage>
        <taxon>Eukaryota</taxon>
        <taxon>Fungi</taxon>
        <taxon>Dikarya</taxon>
        <taxon>Ascomycota</taxon>
        <taxon>Saccharomycotina</taxon>
        <taxon>Saccharomycetes</taxon>
        <taxon>Phaffomycetales</taxon>
        <taxon>Wickerhamomycetaceae</taxon>
        <taxon>Wickerhamomyces</taxon>
    </lineage>
</organism>
<reference evidence="1" key="2">
    <citation type="submission" date="2021-01" db="EMBL/GenBank/DDBJ databases">
        <authorList>
            <person name="Schikora-Tamarit M.A."/>
        </authorList>
    </citation>
    <scope>NUCLEOTIDE SEQUENCE</scope>
    <source>
        <strain evidence="1">CBS2887</strain>
    </source>
</reference>
<gene>
    <name evidence="1" type="ORF">WICPIJ_006820</name>
</gene>
<proteinExistence type="predicted"/>
<comment type="caution">
    <text evidence="1">The sequence shown here is derived from an EMBL/GenBank/DDBJ whole genome shotgun (WGS) entry which is preliminary data.</text>
</comment>